<dbReference type="Proteomes" id="UP000830375">
    <property type="component" value="Unassembled WGS sequence"/>
</dbReference>
<evidence type="ECO:0000313" key="1">
    <source>
        <dbReference type="EMBL" id="KAI2667186.1"/>
    </source>
</evidence>
<reference evidence="1 2" key="1">
    <citation type="submission" date="2022-01" db="EMBL/GenBank/DDBJ databases">
        <title>A high-quality chromosome-level genome assembly of rohu carp, Labeo rohita.</title>
        <authorList>
            <person name="Arick M.A. II"/>
            <person name="Hsu C.-Y."/>
            <person name="Magbanua Z."/>
            <person name="Pechanova O."/>
            <person name="Grover C."/>
            <person name="Miller E."/>
            <person name="Thrash A."/>
            <person name="Ezzel L."/>
            <person name="Alam S."/>
            <person name="Benzie J."/>
            <person name="Hamilton M."/>
            <person name="Karsi A."/>
            <person name="Lawrence M.L."/>
            <person name="Peterson D.G."/>
        </authorList>
    </citation>
    <scope>NUCLEOTIDE SEQUENCE [LARGE SCALE GENOMIC DNA]</scope>
    <source>
        <strain evidence="2">BAU-BD-2019</strain>
        <tissue evidence="1">Blood</tissue>
    </source>
</reference>
<sequence>MSRFFLDTSRSYGLRSRVGHGSTGSSPSVCPCPPVSLPKSRRAPLPRYGKWASVSSTISMTGLVARTVVRSQGPGAPALQPVGALGQLGKEQTLCRAENLFSRYGVGLCEYGGSSHCRASPISAELLSSFRGRTVVPGAYGIRSHSHAARLA</sequence>
<comment type="caution">
    <text evidence="1">The sequence shown here is derived from an EMBL/GenBank/DDBJ whole genome shotgun (WGS) entry which is preliminary data.</text>
</comment>
<organism evidence="1 2">
    <name type="scientific">Labeo rohita</name>
    <name type="common">Indian major carp</name>
    <name type="synonym">Cyprinus rohita</name>
    <dbReference type="NCBI Taxonomy" id="84645"/>
    <lineage>
        <taxon>Eukaryota</taxon>
        <taxon>Metazoa</taxon>
        <taxon>Chordata</taxon>
        <taxon>Craniata</taxon>
        <taxon>Vertebrata</taxon>
        <taxon>Euteleostomi</taxon>
        <taxon>Actinopterygii</taxon>
        <taxon>Neopterygii</taxon>
        <taxon>Teleostei</taxon>
        <taxon>Ostariophysi</taxon>
        <taxon>Cypriniformes</taxon>
        <taxon>Cyprinidae</taxon>
        <taxon>Labeoninae</taxon>
        <taxon>Labeonini</taxon>
        <taxon>Labeo</taxon>
    </lineage>
</organism>
<gene>
    <name evidence="1" type="ORF">H4Q32_003604</name>
</gene>
<proteinExistence type="predicted"/>
<protein>
    <submittedName>
        <fullName evidence="1">Histone acetyltransferase KAT6B</fullName>
    </submittedName>
</protein>
<keyword evidence="2" id="KW-1185">Reference proteome</keyword>
<accession>A0ABQ8MX58</accession>
<evidence type="ECO:0000313" key="2">
    <source>
        <dbReference type="Proteomes" id="UP000830375"/>
    </source>
</evidence>
<name>A0ABQ8MX58_LABRO</name>
<dbReference type="EMBL" id="JACTAM010000002">
    <property type="protein sequence ID" value="KAI2667186.1"/>
    <property type="molecule type" value="Genomic_DNA"/>
</dbReference>